<comment type="caution">
    <text evidence="2">The sequence shown here is derived from an EMBL/GenBank/DDBJ whole genome shotgun (WGS) entry which is preliminary data.</text>
</comment>
<evidence type="ECO:0000313" key="2">
    <source>
        <dbReference type="EMBL" id="MDL4841186.1"/>
    </source>
</evidence>
<keyword evidence="1" id="KW-0812">Transmembrane</keyword>
<proteinExistence type="predicted"/>
<keyword evidence="3" id="KW-1185">Reference proteome</keyword>
<dbReference type="Proteomes" id="UP001235343">
    <property type="component" value="Unassembled WGS sequence"/>
</dbReference>
<sequence>MLLSLVSLSITILFTFMVLSFVEKISTMRKKRKSNIGLEQQVQPTMIAINE</sequence>
<evidence type="ECO:0000256" key="1">
    <source>
        <dbReference type="SAM" id="Phobius"/>
    </source>
</evidence>
<protein>
    <submittedName>
        <fullName evidence="2">Uncharacterized protein</fullName>
    </submittedName>
</protein>
<gene>
    <name evidence="2" type="ORF">QQS35_12060</name>
</gene>
<organism evidence="2 3">
    <name type="scientific">Aquibacillus rhizosphaerae</name>
    <dbReference type="NCBI Taxonomy" id="3051431"/>
    <lineage>
        <taxon>Bacteria</taxon>
        <taxon>Bacillati</taxon>
        <taxon>Bacillota</taxon>
        <taxon>Bacilli</taxon>
        <taxon>Bacillales</taxon>
        <taxon>Bacillaceae</taxon>
        <taxon>Aquibacillus</taxon>
    </lineage>
</organism>
<keyword evidence="1" id="KW-0472">Membrane</keyword>
<accession>A0ABT7L5P5</accession>
<dbReference type="EMBL" id="JASTZU010000037">
    <property type="protein sequence ID" value="MDL4841186.1"/>
    <property type="molecule type" value="Genomic_DNA"/>
</dbReference>
<keyword evidence="1" id="KW-1133">Transmembrane helix</keyword>
<evidence type="ECO:0000313" key="3">
    <source>
        <dbReference type="Proteomes" id="UP001235343"/>
    </source>
</evidence>
<name>A0ABT7L5P5_9BACI</name>
<feature type="transmembrane region" description="Helical" evidence="1">
    <location>
        <begin position="6"/>
        <end position="22"/>
    </location>
</feature>
<reference evidence="2 3" key="1">
    <citation type="submission" date="2023-06" db="EMBL/GenBank/DDBJ databases">
        <title>Aquibacillus rhizosphaerae LR5S19.</title>
        <authorList>
            <person name="Sun J.-Q."/>
        </authorList>
    </citation>
    <scope>NUCLEOTIDE SEQUENCE [LARGE SCALE GENOMIC DNA]</scope>
    <source>
        <strain evidence="2 3">LR5S19</strain>
    </source>
</reference>
<dbReference type="RefSeq" id="WP_285932403.1">
    <property type="nucleotide sequence ID" value="NZ_JASTZU010000037.1"/>
</dbReference>